<feature type="region of interest" description="Disordered" evidence="1">
    <location>
        <begin position="525"/>
        <end position="589"/>
    </location>
</feature>
<feature type="compositionally biased region" description="Polar residues" evidence="1">
    <location>
        <begin position="704"/>
        <end position="714"/>
    </location>
</feature>
<feature type="compositionally biased region" description="Polar residues" evidence="1">
    <location>
        <begin position="567"/>
        <end position="581"/>
    </location>
</feature>
<dbReference type="VEuPathDB" id="CryptoDB:Cvel_33485"/>
<feature type="compositionally biased region" description="Low complexity" evidence="1">
    <location>
        <begin position="234"/>
        <end position="247"/>
    </location>
</feature>
<feature type="region of interest" description="Disordered" evidence="1">
    <location>
        <begin position="212"/>
        <end position="247"/>
    </location>
</feature>
<accession>A0A0G4HYA7</accession>
<sequence length="935" mass="98655">MAGKNAVLAAFLHQVEAQLKENGGAMRVQALGIALRKAKIAYRELGKLRDLLEDCPERFVVSGEKNSLQKRGVLPLAVLGSFLGKAKVPRPAGFEDAKLGTVLQACRGRFVIFEDGSKSRLAVALSSSVPIDKSAADLSSDSVAEAAKLLTTYSASISTKPAGASVAFTPKPLAPDSVSAPAKRAGASVAFAPKPPASDSVSASARRAGALLAGTPEPPATPSVSASANPVGGSARPPAAHSPSAPAKLAGLPELNAAASGGAACASAPSVTHRIDRAKPAVQEAPESRDSGSPCISGRGGLCVIVDGVAWRRHDESGASLRQVLDCVAERVCRREGSDTSLPSKSLFLFPDPVDARWKKLKGFEDAFALERAAFMLHAARRLGWVHVQTPLSIGTDGRLAVSTVSLLAESTAAVQELRASREGAGPQSQHAVDVVFVTDAEAVRDSAQGPGGFGELIAEGSSCARLFASLGMRVAILLVHHVGDQTLDSKQQGWLRIGEVPGLTEWGHRTNRLFSLPLRLAQSESLHSAPPSTDEESPLSKGGQTQSLLPPERPESPRQKQHTGHAVNSTLTHRSPTSAPSAPENRSLITDRRSAFSDSEEGVTQAPVDSDLEQAWLEGQQGGAEELISSNTSPDSEVREPPQVQEAGEKAESRMLMLQGGAGGGVPGREFSAAEQRHAAAASSPRRTTPGSSLTPPRRSGRRQTPGSASESDSAPYGPPVSFSGRRLRRESKEFKLRSSDLPVRHPVAAAREDVSQQVGREQERLQMQRSVNSTGFSRPFGCGGALLPTPVSPALELGRRAGWQPRAQRQTKNRRGGESQVMAAMTYGASSSPSSSAKRRSSVDADNGALPAFSVLGEGFAEQPLSQETRLRAILATLPPGQLQESLDETFDERKSGKVAQILNESKVAKIVRKENIPMWMIEEHLEDLARSA</sequence>
<protein>
    <submittedName>
        <fullName evidence="2">Uncharacterized protein</fullName>
    </submittedName>
</protein>
<name>A0A0G4HYA7_9ALVE</name>
<proteinExistence type="predicted"/>
<dbReference type="AlphaFoldDB" id="A0A0G4HYA7"/>
<feature type="region of interest" description="Disordered" evidence="1">
    <location>
        <begin position="627"/>
        <end position="742"/>
    </location>
</feature>
<organism evidence="2">
    <name type="scientific">Chromera velia CCMP2878</name>
    <dbReference type="NCBI Taxonomy" id="1169474"/>
    <lineage>
        <taxon>Eukaryota</taxon>
        <taxon>Sar</taxon>
        <taxon>Alveolata</taxon>
        <taxon>Colpodellida</taxon>
        <taxon>Chromeraceae</taxon>
        <taxon>Chromera</taxon>
    </lineage>
</organism>
<reference evidence="2" key="1">
    <citation type="submission" date="2014-11" db="EMBL/GenBank/DDBJ databases">
        <authorList>
            <person name="Otto D Thomas"/>
            <person name="Naeem Raeece"/>
        </authorList>
    </citation>
    <scope>NUCLEOTIDE SEQUENCE</scope>
</reference>
<feature type="region of interest" description="Disordered" evidence="1">
    <location>
        <begin position="799"/>
        <end position="822"/>
    </location>
</feature>
<evidence type="ECO:0000256" key="1">
    <source>
        <dbReference type="SAM" id="MobiDB-lite"/>
    </source>
</evidence>
<feature type="compositionally biased region" description="Polar residues" evidence="1">
    <location>
        <begin position="686"/>
        <end position="696"/>
    </location>
</feature>
<evidence type="ECO:0000313" key="2">
    <source>
        <dbReference type="EMBL" id="CEM49506.1"/>
    </source>
</evidence>
<dbReference type="EMBL" id="CDMZ01004357">
    <property type="protein sequence ID" value="CEM49506.1"/>
    <property type="molecule type" value="Genomic_DNA"/>
</dbReference>
<gene>
    <name evidence="2" type="ORF">Cvel_33485</name>
</gene>